<name>A0A6P9EQ38_JUGRE</name>
<evidence type="ECO:0000256" key="3">
    <source>
        <dbReference type="ARBA" id="ARBA00022842"/>
    </source>
</evidence>
<organism evidence="6 7">
    <name type="scientific">Juglans regia</name>
    <name type="common">English walnut</name>
    <dbReference type="NCBI Taxonomy" id="51240"/>
    <lineage>
        <taxon>Eukaryota</taxon>
        <taxon>Viridiplantae</taxon>
        <taxon>Streptophyta</taxon>
        <taxon>Embryophyta</taxon>
        <taxon>Tracheophyta</taxon>
        <taxon>Spermatophyta</taxon>
        <taxon>Magnoliopsida</taxon>
        <taxon>eudicotyledons</taxon>
        <taxon>Gunneridae</taxon>
        <taxon>Pentapetalae</taxon>
        <taxon>rosids</taxon>
        <taxon>fabids</taxon>
        <taxon>Fagales</taxon>
        <taxon>Juglandaceae</taxon>
        <taxon>Juglans</taxon>
    </lineage>
</organism>
<dbReference type="PANTHER" id="PTHR46193">
    <property type="entry name" value="6-PHOSPHOGLUCONATE PHOSPHATASE"/>
    <property type="match status" value="1"/>
</dbReference>
<dbReference type="InterPro" id="IPR023198">
    <property type="entry name" value="PGP-like_dom2"/>
</dbReference>
<dbReference type="InterPro" id="IPR036412">
    <property type="entry name" value="HAD-like_sf"/>
</dbReference>
<accession>A0A6P9EQ38</accession>
<keyword evidence="6" id="KW-1185">Reference proteome</keyword>
<evidence type="ECO:0000313" key="7">
    <source>
        <dbReference type="RefSeq" id="XP_035544667.1"/>
    </source>
</evidence>
<dbReference type="PRINTS" id="PR00413">
    <property type="entry name" value="HADHALOGNASE"/>
</dbReference>
<dbReference type="GeneID" id="108998992"/>
<dbReference type="InterPro" id="IPR006439">
    <property type="entry name" value="HAD-SF_hydro_IA"/>
</dbReference>
<dbReference type="SUPFAM" id="SSF56784">
    <property type="entry name" value="HAD-like"/>
    <property type="match status" value="1"/>
</dbReference>
<feature type="coiled-coil region" evidence="4">
    <location>
        <begin position="100"/>
        <end position="183"/>
    </location>
</feature>
<evidence type="ECO:0000256" key="5">
    <source>
        <dbReference type="SAM" id="MobiDB-lite"/>
    </source>
</evidence>
<dbReference type="Gene3D" id="3.40.50.1000">
    <property type="entry name" value="HAD superfamily/HAD-like"/>
    <property type="match status" value="1"/>
</dbReference>
<dbReference type="Proteomes" id="UP000235220">
    <property type="component" value="Chromosome 3"/>
</dbReference>
<dbReference type="Pfam" id="PF13419">
    <property type="entry name" value="HAD_2"/>
    <property type="match status" value="1"/>
</dbReference>
<keyword evidence="2" id="KW-0479">Metal-binding</keyword>
<keyword evidence="4" id="KW-0175">Coiled coil</keyword>
<dbReference type="SFLD" id="SFLDG01129">
    <property type="entry name" value="C1.5:_HAD__Beta-PGM__Phosphata"/>
    <property type="match status" value="1"/>
</dbReference>
<dbReference type="InParanoid" id="A0A6P9EQ38"/>
<evidence type="ECO:0000256" key="2">
    <source>
        <dbReference type="ARBA" id="ARBA00022723"/>
    </source>
</evidence>
<dbReference type="PANTHER" id="PTHR46193:SF9">
    <property type="entry name" value="HALOACID DEHALOGENASE-LIKE HYDROLASE DOMAIN-CONTAINING PROTEIN SGPP"/>
    <property type="match status" value="1"/>
</dbReference>
<dbReference type="KEGG" id="jre:108998992"/>
<dbReference type="CDD" id="cd07505">
    <property type="entry name" value="HAD_BPGM-like"/>
    <property type="match status" value="1"/>
</dbReference>
<dbReference type="InterPro" id="IPR023214">
    <property type="entry name" value="HAD_sf"/>
</dbReference>
<proteinExistence type="predicted"/>
<evidence type="ECO:0000256" key="4">
    <source>
        <dbReference type="SAM" id="Coils"/>
    </source>
</evidence>
<dbReference type="GO" id="GO:0003824">
    <property type="term" value="F:catalytic activity"/>
    <property type="evidence" value="ECO:0007669"/>
    <property type="project" value="UniProtKB-ARBA"/>
</dbReference>
<protein>
    <submittedName>
        <fullName evidence="7">Uncharacterized protein LOC108998992</fullName>
    </submittedName>
</protein>
<feature type="region of interest" description="Disordered" evidence="5">
    <location>
        <begin position="427"/>
        <end position="473"/>
    </location>
</feature>
<sequence length="473" mass="53431">MSKGKQSFHFNRIRNENGNLVDFYKETRWSKKKNAFVTDATESTYKEMQGRLDGLGPEQRSDEAAATVFREVLGHRPGYARGLGEMVIPESSRQRDKVQMQQYMSEAEKHKKDAEQYKKDAEQYKKDAEAYKSQLDEMRTEMRELREHQIQNDKKADSLRSFLEMKEKELLVLEEKLKARERAYDIAATTFFVFFNINSGTVESCKSSLAALAPLQAVLFDVDGTLCDSDPLHYQAFREMLQEIGFNGGVPITEEFYMENISGKHNDDIVVLLFPDDVQRGLKSTDDKETIFRRLAEEQLKAVNGLYKVKKWIEDRGLKRAAVTNAPKPNAELMISSIMLSDFFDAVILGSDCDHAKPYPDPYLKALEVLHVTKDHTFVFEGSVLYPAYVLISACWVGWVGTGTLSSKFLLTVMNLLKRLAEEGQVPAANDPQRNPALASKSFRNGVSSSGDTSSSASSEVTSSEYSSNSKED</sequence>
<comment type="cofactor">
    <cofactor evidence="1">
        <name>Mg(2+)</name>
        <dbReference type="ChEBI" id="CHEBI:18420"/>
    </cofactor>
</comment>
<dbReference type="InterPro" id="IPR051600">
    <property type="entry name" value="Beta-PGM-like"/>
</dbReference>
<dbReference type="GO" id="GO:0046872">
    <property type="term" value="F:metal ion binding"/>
    <property type="evidence" value="ECO:0007669"/>
    <property type="project" value="UniProtKB-KW"/>
</dbReference>
<dbReference type="RefSeq" id="XP_035544667.1">
    <property type="nucleotide sequence ID" value="XM_035688774.1"/>
</dbReference>
<dbReference type="OrthoDB" id="40579at2759"/>
<gene>
    <name evidence="7" type="primary">LOC108998992</name>
</gene>
<reference evidence="7" key="1">
    <citation type="submission" date="2025-08" db="UniProtKB">
        <authorList>
            <consortium name="RefSeq"/>
        </authorList>
    </citation>
    <scope>IDENTIFICATION</scope>
    <source>
        <tissue evidence="7">Leaves</tissue>
    </source>
</reference>
<keyword evidence="3" id="KW-0460">Magnesium</keyword>
<dbReference type="AlphaFoldDB" id="A0A6P9EQ38"/>
<dbReference type="SFLD" id="SFLDS00003">
    <property type="entry name" value="Haloacid_Dehalogenase"/>
    <property type="match status" value="1"/>
</dbReference>
<evidence type="ECO:0000256" key="1">
    <source>
        <dbReference type="ARBA" id="ARBA00001946"/>
    </source>
</evidence>
<feature type="compositionally biased region" description="Low complexity" evidence="5">
    <location>
        <begin position="445"/>
        <end position="473"/>
    </location>
</feature>
<evidence type="ECO:0000313" key="6">
    <source>
        <dbReference type="Proteomes" id="UP000235220"/>
    </source>
</evidence>
<dbReference type="Gene3D" id="1.10.150.240">
    <property type="entry name" value="Putative phosphatase, domain 2"/>
    <property type="match status" value="1"/>
</dbReference>
<dbReference type="InterPro" id="IPR041492">
    <property type="entry name" value="HAD_2"/>
</dbReference>